<dbReference type="Pfam" id="PF00106">
    <property type="entry name" value="adh_short"/>
    <property type="match status" value="1"/>
</dbReference>
<dbReference type="Gene3D" id="3.40.50.1820">
    <property type="entry name" value="alpha/beta hydrolase"/>
    <property type="match status" value="1"/>
</dbReference>
<accession>A0ABP4S773</accession>
<dbReference type="Gene3D" id="3.40.50.720">
    <property type="entry name" value="NAD(P)-binding Rossmann-like Domain"/>
    <property type="match status" value="1"/>
</dbReference>
<dbReference type="InterPro" id="IPR057326">
    <property type="entry name" value="KR_dom"/>
</dbReference>
<dbReference type="InterPro" id="IPR002347">
    <property type="entry name" value="SDR_fam"/>
</dbReference>
<proteinExistence type="inferred from homology"/>
<dbReference type="InterPro" id="IPR020904">
    <property type="entry name" value="Sc_DH/Rdtase_CS"/>
</dbReference>
<keyword evidence="5" id="KW-1185">Reference proteome</keyword>
<dbReference type="PANTHER" id="PTHR43391">
    <property type="entry name" value="RETINOL DEHYDROGENASE-RELATED"/>
    <property type="match status" value="1"/>
</dbReference>
<dbReference type="PRINTS" id="PR00080">
    <property type="entry name" value="SDRFAMILY"/>
</dbReference>
<reference evidence="5" key="1">
    <citation type="journal article" date="2019" name="Int. J. Syst. Evol. Microbiol.">
        <title>The Global Catalogue of Microorganisms (GCM) 10K type strain sequencing project: providing services to taxonomists for standard genome sequencing and annotation.</title>
        <authorList>
            <consortium name="The Broad Institute Genomics Platform"/>
            <consortium name="The Broad Institute Genome Sequencing Center for Infectious Disease"/>
            <person name="Wu L."/>
            <person name="Ma J."/>
        </authorList>
    </citation>
    <scope>NUCLEOTIDE SEQUENCE [LARGE SCALE GENOMIC DNA]</scope>
    <source>
        <strain evidence="5">JCM 14718</strain>
    </source>
</reference>
<dbReference type="PRINTS" id="PR00081">
    <property type="entry name" value="GDHRDH"/>
</dbReference>
<dbReference type="PANTHER" id="PTHR43391:SF12">
    <property type="entry name" value="OXIDOREDUCTASE EPHD-RELATED"/>
    <property type="match status" value="1"/>
</dbReference>
<evidence type="ECO:0000313" key="5">
    <source>
        <dbReference type="Proteomes" id="UP001500618"/>
    </source>
</evidence>
<dbReference type="InterPro" id="IPR000073">
    <property type="entry name" value="AB_hydrolase_1"/>
</dbReference>
<dbReference type="SUPFAM" id="SSF51735">
    <property type="entry name" value="NAD(P)-binding Rossmann-fold domains"/>
    <property type="match status" value="1"/>
</dbReference>
<comment type="similarity">
    <text evidence="1">Belongs to the short-chain dehydrogenases/reductases (SDR) family.</text>
</comment>
<dbReference type="InterPro" id="IPR036291">
    <property type="entry name" value="NAD(P)-bd_dom_sf"/>
</dbReference>
<evidence type="ECO:0000256" key="2">
    <source>
        <dbReference type="ARBA" id="ARBA00023002"/>
    </source>
</evidence>
<evidence type="ECO:0000313" key="4">
    <source>
        <dbReference type="EMBL" id="GAA1665251.1"/>
    </source>
</evidence>
<comment type="caution">
    <text evidence="4">The sequence shown here is derived from an EMBL/GenBank/DDBJ whole genome shotgun (WGS) entry which is preliminary data.</text>
</comment>
<organism evidence="4 5">
    <name type="scientific">Fodinicola feengrottensis</name>
    <dbReference type="NCBI Taxonomy" id="435914"/>
    <lineage>
        <taxon>Bacteria</taxon>
        <taxon>Bacillati</taxon>
        <taxon>Actinomycetota</taxon>
        <taxon>Actinomycetes</taxon>
        <taxon>Mycobacteriales</taxon>
        <taxon>Fodinicola</taxon>
    </lineage>
</organism>
<feature type="domain" description="Ketoreductase" evidence="3">
    <location>
        <begin position="318"/>
        <end position="503"/>
    </location>
</feature>
<keyword evidence="2" id="KW-0560">Oxidoreductase</keyword>
<sequence>MRAESSTVVSGDVRLAVWESGDRTKPTVLLVHGYPDTHAVWDGVVSELSERFHVVTYDVRGAGASEPPQGRGGYQLDQLARDFFAVADAVSPDKPVHVVAHDWGSIQSWEAVTEPDAHRRIASYTSISGPCLDHVGEWIRYRLSNPTPHHLRQLATQQLHSWYIVAFHLPALAPLVWRLGLSARWGKVLRTLEGVKTTAGHPAATLSSDAIRGISLYRANMRPRLQNPRPRSTEVPVQVISPTGDHYVTAALAEGLERHVSQLWRRSLAARHWAPLTHAPAVARMVAELVDHIEGAPAAPELRRARVGGPKKRAFDGQVVVVTGAGSGIGRATALAFAGVGAKVVVGDIDLEAAERTALLAGLVGPPAHAYEVNVADEKAVQEWATEVAATHGVPDVLVNNAGIGHSGTFLQTTTAEWQRVLDVNLWGVIYGCQAFGALMADRGEGGHIVNVSSAAAYLPSKILAAYATSKAAVFMLSDCLRAELVTHGIGVSAICPGVVNTNITKTSTFSGVSAADQDKQRERVSRAYARRNFGPEGVAKEIVRAVWHGRAVVPVTPEAKVARLLSRLSPAILRRAARLG</sequence>
<dbReference type="PROSITE" id="PS00061">
    <property type="entry name" value="ADH_SHORT"/>
    <property type="match status" value="1"/>
</dbReference>
<protein>
    <submittedName>
        <fullName evidence="4">SDR family oxidoreductase</fullName>
    </submittedName>
</protein>
<evidence type="ECO:0000259" key="3">
    <source>
        <dbReference type="SMART" id="SM00822"/>
    </source>
</evidence>
<name>A0ABP4S773_9ACTN</name>
<dbReference type="Pfam" id="PF00561">
    <property type="entry name" value="Abhydrolase_1"/>
    <property type="match status" value="1"/>
</dbReference>
<dbReference type="RefSeq" id="WP_344308129.1">
    <property type="nucleotide sequence ID" value="NZ_BAAANY010000005.1"/>
</dbReference>
<dbReference type="Proteomes" id="UP001500618">
    <property type="component" value="Unassembled WGS sequence"/>
</dbReference>
<dbReference type="NCBIfam" id="NF004514">
    <property type="entry name" value="PRK05855.1"/>
    <property type="match status" value="1"/>
</dbReference>
<dbReference type="InterPro" id="IPR029058">
    <property type="entry name" value="AB_hydrolase_fold"/>
</dbReference>
<dbReference type="CDD" id="cd05233">
    <property type="entry name" value="SDR_c"/>
    <property type="match status" value="1"/>
</dbReference>
<evidence type="ECO:0000256" key="1">
    <source>
        <dbReference type="ARBA" id="ARBA00006484"/>
    </source>
</evidence>
<gene>
    <name evidence="4" type="ORF">GCM10009765_13520</name>
</gene>
<dbReference type="EMBL" id="BAAANY010000005">
    <property type="protein sequence ID" value="GAA1665251.1"/>
    <property type="molecule type" value="Genomic_DNA"/>
</dbReference>
<dbReference type="SMART" id="SM00822">
    <property type="entry name" value="PKS_KR"/>
    <property type="match status" value="1"/>
</dbReference>
<dbReference type="SUPFAM" id="SSF53474">
    <property type="entry name" value="alpha/beta-Hydrolases"/>
    <property type="match status" value="1"/>
</dbReference>